<keyword evidence="3" id="KW-1185">Reference proteome</keyword>
<dbReference type="EMBL" id="CAJNNW010025819">
    <property type="protein sequence ID" value="CAE8680070.1"/>
    <property type="molecule type" value="Genomic_DNA"/>
</dbReference>
<dbReference type="Proteomes" id="UP000626109">
    <property type="component" value="Unassembled WGS sequence"/>
</dbReference>
<accession>A0A813GA62</accession>
<dbReference type="EMBL" id="CAJNNV010027173">
    <property type="protein sequence ID" value="CAE8619568.1"/>
    <property type="molecule type" value="Genomic_DNA"/>
</dbReference>
<comment type="caution">
    <text evidence="1">The sequence shown here is derived from an EMBL/GenBank/DDBJ whole genome shotgun (WGS) entry which is preliminary data.</text>
</comment>
<evidence type="ECO:0000313" key="3">
    <source>
        <dbReference type="Proteomes" id="UP000654075"/>
    </source>
</evidence>
<protein>
    <submittedName>
        <fullName evidence="1">Uncharacterized protein</fullName>
    </submittedName>
</protein>
<organism evidence="1 3">
    <name type="scientific">Polarella glacialis</name>
    <name type="common">Dinoflagellate</name>
    <dbReference type="NCBI Taxonomy" id="89957"/>
    <lineage>
        <taxon>Eukaryota</taxon>
        <taxon>Sar</taxon>
        <taxon>Alveolata</taxon>
        <taxon>Dinophyceae</taxon>
        <taxon>Suessiales</taxon>
        <taxon>Suessiaceae</taxon>
        <taxon>Polarella</taxon>
    </lineage>
</organism>
<evidence type="ECO:0000313" key="1">
    <source>
        <dbReference type="EMBL" id="CAE8619568.1"/>
    </source>
</evidence>
<sequence length="384" mass="41720">MLSHRIGDAGNDGEDALSIELQVFNVRSAAVSIGPMALLIPGTDASAGVLVRTAPSVKIRLVKLLGLRANRLKFARDKEVRPLLSFRRWPLAPPALALFSPDFDLDRQFTDNCLSFFAASGDHERNCSGRALMRLSGAKPLSSNDILGNLAMLQNVCDKGNGKRSGTSSRRGGYSAICPRCNQQRRMPGRRPSLAWRCSACSGDSQNLLTIRRLLLAKGFGDDVSASKSLRPMLWHALKAGHAEAVHLIVGSLRPSVFELNLALKARRASLLASMLGSCDADAVGGALLVAERDPRNQWGSSGVFNFPLIRRRLSLVRVSLQGQCEGDDISAAWRCGVLCILRRGLPAPARERVRAFLPASLEVQACLALEELLEWTQYLKICG</sequence>
<dbReference type="AlphaFoldDB" id="A0A813GA62"/>
<reference evidence="1" key="1">
    <citation type="submission" date="2021-02" db="EMBL/GenBank/DDBJ databases">
        <authorList>
            <person name="Dougan E. K."/>
            <person name="Rhodes N."/>
            <person name="Thang M."/>
            <person name="Chan C."/>
        </authorList>
    </citation>
    <scope>NUCLEOTIDE SEQUENCE</scope>
</reference>
<evidence type="ECO:0000313" key="2">
    <source>
        <dbReference type="EMBL" id="CAE8680070.1"/>
    </source>
</evidence>
<name>A0A813GA62_POLGL</name>
<proteinExistence type="predicted"/>
<gene>
    <name evidence="1" type="ORF">PGLA1383_LOCUS37154</name>
    <name evidence="2" type="ORF">PGLA2088_LOCUS21704</name>
</gene>
<dbReference type="Proteomes" id="UP000654075">
    <property type="component" value="Unassembled WGS sequence"/>
</dbReference>